<dbReference type="Proteomes" id="UP001732700">
    <property type="component" value="Chromosome 2A"/>
</dbReference>
<sequence>MSTFRRFGVAAAAAAFIALAAFGSASASKPASFVKSTVKAHDVVIFSKSYCPYCRRAKAVFKELELKKDPYVVELDQREDGGDIQDALAEMVGRRTVPQVFVRGKHLGGSDDTVDAYESGKLAKLLNIAVKDDL</sequence>
<dbReference type="EnsemblPlants" id="AVESA.00010b.r2.2AG0257900.1">
    <property type="protein sequence ID" value="AVESA.00010b.r2.2AG0257900.1.CDS"/>
    <property type="gene ID" value="AVESA.00010b.r2.2AG0257900"/>
</dbReference>
<keyword evidence="2" id="KW-1185">Reference proteome</keyword>
<reference evidence="1" key="2">
    <citation type="submission" date="2025-09" db="UniProtKB">
        <authorList>
            <consortium name="EnsemblPlants"/>
        </authorList>
    </citation>
    <scope>IDENTIFICATION</scope>
</reference>
<evidence type="ECO:0000313" key="2">
    <source>
        <dbReference type="Proteomes" id="UP001732700"/>
    </source>
</evidence>
<proteinExistence type="predicted"/>
<protein>
    <submittedName>
        <fullName evidence="1">Uncharacterized protein</fullName>
    </submittedName>
</protein>
<reference evidence="1" key="1">
    <citation type="submission" date="2021-05" db="EMBL/GenBank/DDBJ databases">
        <authorList>
            <person name="Scholz U."/>
            <person name="Mascher M."/>
            <person name="Fiebig A."/>
        </authorList>
    </citation>
    <scope>NUCLEOTIDE SEQUENCE [LARGE SCALE GENOMIC DNA]</scope>
</reference>
<name>A0ACD5UHT6_AVESA</name>
<accession>A0ACD5UHT6</accession>
<organism evidence="1 2">
    <name type="scientific">Avena sativa</name>
    <name type="common">Oat</name>
    <dbReference type="NCBI Taxonomy" id="4498"/>
    <lineage>
        <taxon>Eukaryota</taxon>
        <taxon>Viridiplantae</taxon>
        <taxon>Streptophyta</taxon>
        <taxon>Embryophyta</taxon>
        <taxon>Tracheophyta</taxon>
        <taxon>Spermatophyta</taxon>
        <taxon>Magnoliopsida</taxon>
        <taxon>Liliopsida</taxon>
        <taxon>Poales</taxon>
        <taxon>Poaceae</taxon>
        <taxon>BOP clade</taxon>
        <taxon>Pooideae</taxon>
        <taxon>Poodae</taxon>
        <taxon>Poeae</taxon>
        <taxon>Poeae Chloroplast Group 1 (Aveneae type)</taxon>
        <taxon>Aveninae</taxon>
        <taxon>Avena</taxon>
    </lineage>
</organism>
<evidence type="ECO:0000313" key="1">
    <source>
        <dbReference type="EnsemblPlants" id="AVESA.00010b.r2.2AG0257900.1.CDS"/>
    </source>
</evidence>